<evidence type="ECO:0000313" key="3">
    <source>
        <dbReference type="RefSeq" id="XP_004497475.2"/>
    </source>
</evidence>
<reference evidence="2" key="1">
    <citation type="journal article" date="2013" name="Nat. Biotechnol.">
        <title>Draft genome sequence of chickpea (Cicer arietinum) provides a resource for trait improvement.</title>
        <authorList>
            <person name="Varshney R.K."/>
            <person name="Song C."/>
            <person name="Saxena R.K."/>
            <person name="Azam S."/>
            <person name="Yu S."/>
            <person name="Sharpe A.G."/>
            <person name="Cannon S."/>
            <person name="Baek J."/>
            <person name="Rosen B.D."/>
            <person name="Tar'an B."/>
            <person name="Millan T."/>
            <person name="Zhang X."/>
            <person name="Ramsay L.D."/>
            <person name="Iwata A."/>
            <person name="Wang Y."/>
            <person name="Nelson W."/>
            <person name="Farmer A.D."/>
            <person name="Gaur P.M."/>
            <person name="Soderlund C."/>
            <person name="Penmetsa R.V."/>
            <person name="Xu C."/>
            <person name="Bharti A.K."/>
            <person name="He W."/>
            <person name="Winter P."/>
            <person name="Zhao S."/>
            <person name="Hane J.K."/>
            <person name="Carrasquilla-Garcia N."/>
            <person name="Condie J.A."/>
            <person name="Upadhyaya H.D."/>
            <person name="Luo M.C."/>
            <person name="Thudi M."/>
            <person name="Gowda C.L."/>
            <person name="Singh N.P."/>
            <person name="Lichtenzveig J."/>
            <person name="Gali K.K."/>
            <person name="Rubio J."/>
            <person name="Nadarajan N."/>
            <person name="Dolezel J."/>
            <person name="Bansal K.C."/>
            <person name="Xu X."/>
            <person name="Edwards D."/>
            <person name="Zhang G."/>
            <person name="Kahl G."/>
            <person name="Gil J."/>
            <person name="Singh K.B."/>
            <person name="Datta S.K."/>
            <person name="Jackson S.A."/>
            <person name="Wang J."/>
            <person name="Cook D.R."/>
        </authorList>
    </citation>
    <scope>NUCLEOTIDE SEQUENCE [LARGE SCALE GENOMIC DNA]</scope>
    <source>
        <strain evidence="2">cv. CDC Frontier</strain>
    </source>
</reference>
<feature type="compositionally biased region" description="Polar residues" evidence="1">
    <location>
        <begin position="1"/>
        <end position="10"/>
    </location>
</feature>
<proteinExistence type="predicted"/>
<dbReference type="PANTHER" id="PTHR33448:SF10">
    <property type="entry name" value="PROTAMINE P1 FAMILY PROTEIN"/>
    <property type="match status" value="1"/>
</dbReference>
<evidence type="ECO:0000313" key="2">
    <source>
        <dbReference type="Proteomes" id="UP000087171"/>
    </source>
</evidence>
<feature type="region of interest" description="Disordered" evidence="1">
    <location>
        <begin position="139"/>
        <end position="165"/>
    </location>
</feature>
<gene>
    <name evidence="3" type="primary">LOC101492869</name>
</gene>
<dbReference type="STRING" id="3827.A0A1S2Y1Y8"/>
<accession>A0A1S2Y1Y8</accession>
<dbReference type="AlphaFoldDB" id="A0A1S2Y1Y8"/>
<protein>
    <submittedName>
        <fullName evidence="3">Uncharacterized protein LOC101492869</fullName>
    </submittedName>
</protein>
<keyword evidence="2" id="KW-1185">Reference proteome</keyword>
<organism evidence="2 3">
    <name type="scientific">Cicer arietinum</name>
    <name type="common">Chickpea</name>
    <name type="synonym">Garbanzo</name>
    <dbReference type="NCBI Taxonomy" id="3827"/>
    <lineage>
        <taxon>Eukaryota</taxon>
        <taxon>Viridiplantae</taxon>
        <taxon>Streptophyta</taxon>
        <taxon>Embryophyta</taxon>
        <taxon>Tracheophyta</taxon>
        <taxon>Spermatophyta</taxon>
        <taxon>Magnoliopsida</taxon>
        <taxon>eudicotyledons</taxon>
        <taxon>Gunneridae</taxon>
        <taxon>Pentapetalae</taxon>
        <taxon>rosids</taxon>
        <taxon>fabids</taxon>
        <taxon>Fabales</taxon>
        <taxon>Fabaceae</taxon>
        <taxon>Papilionoideae</taxon>
        <taxon>50 kb inversion clade</taxon>
        <taxon>NPAAA clade</taxon>
        <taxon>Hologalegina</taxon>
        <taxon>IRL clade</taxon>
        <taxon>Cicereae</taxon>
        <taxon>Cicer</taxon>
    </lineage>
</organism>
<sequence length="295" mass="33606">MKVKQSTKPISSPGRMDNKFPPPLMRFLRTNAGNRSRGRSKSNSMFLILTKKNTTTIETKEPSSPKVTCMGQVRVKRSSISKQPTAKKGLPSTVSGNFSPTKCNRCFWWVPHTLFCFQSVIHPNFACCFRFRRKEKASKVSEASTKNGSKESKRREEEEEEEEKNRVVSNNAFFSSSSSSFCSTPPRNALLLTRCKSAPCSSSSSSSSLANRFWGSPLRSEEKTEQLFEEKQRHSTESVSKLRFFKELEDSIRERIVESERVCKLKRKEEAEGNSVARCLVLKRCKSERTRKTLS</sequence>
<reference evidence="3" key="2">
    <citation type="submission" date="2025-08" db="UniProtKB">
        <authorList>
            <consortium name="RefSeq"/>
        </authorList>
    </citation>
    <scope>IDENTIFICATION</scope>
    <source>
        <tissue evidence="3">Etiolated seedlings</tissue>
    </source>
</reference>
<dbReference type="Proteomes" id="UP000087171">
    <property type="component" value="Chromosome Ca4"/>
</dbReference>
<dbReference type="PANTHER" id="PTHR33448">
    <property type="entry name" value="CHLOROPLAST PROTEIN HCF243-RELATED"/>
    <property type="match status" value="1"/>
</dbReference>
<dbReference type="PaxDb" id="3827-XP_004497475.1"/>
<evidence type="ECO:0000256" key="1">
    <source>
        <dbReference type="SAM" id="MobiDB-lite"/>
    </source>
</evidence>
<dbReference type="eggNOG" id="ENOG502QUWP">
    <property type="taxonomic scope" value="Eukaryota"/>
</dbReference>
<dbReference type="OrthoDB" id="785861at2759"/>
<feature type="region of interest" description="Disordered" evidence="1">
    <location>
        <begin position="1"/>
        <end position="44"/>
    </location>
</feature>
<dbReference type="RefSeq" id="XP_004497475.2">
    <property type="nucleotide sequence ID" value="XM_004497418.3"/>
</dbReference>
<name>A0A1S2Y1Y8_CICAR</name>